<proteinExistence type="predicted"/>
<evidence type="ECO:0000313" key="1">
    <source>
        <dbReference type="EMBL" id="KAI8045655.1"/>
    </source>
</evidence>
<sequence>MINRAGHVLLLKLQLGHQLRLVRQGGLAVLPTKKISGCTSVAMF</sequence>
<feature type="non-terminal residue" evidence="1">
    <location>
        <position position="44"/>
    </location>
</feature>
<gene>
    <name evidence="1" type="ORF">M5D96_001838</name>
</gene>
<name>A0A9P9YYT0_9MUSC</name>
<protein>
    <submittedName>
        <fullName evidence="1">Uncharacterized protein</fullName>
    </submittedName>
</protein>
<dbReference type="EMBL" id="JAMKOV010000001">
    <property type="protein sequence ID" value="KAI8045655.1"/>
    <property type="molecule type" value="Genomic_DNA"/>
</dbReference>
<evidence type="ECO:0000313" key="2">
    <source>
        <dbReference type="Proteomes" id="UP001059596"/>
    </source>
</evidence>
<keyword evidence="2" id="KW-1185">Reference proteome</keyword>
<dbReference type="Proteomes" id="UP001059596">
    <property type="component" value="Chromosome 3R"/>
</dbReference>
<dbReference type="AlphaFoldDB" id="A0A9P9YYT0"/>
<organism evidence="1 2">
    <name type="scientific">Drosophila gunungcola</name>
    <name type="common">fruit fly</name>
    <dbReference type="NCBI Taxonomy" id="103775"/>
    <lineage>
        <taxon>Eukaryota</taxon>
        <taxon>Metazoa</taxon>
        <taxon>Ecdysozoa</taxon>
        <taxon>Arthropoda</taxon>
        <taxon>Hexapoda</taxon>
        <taxon>Insecta</taxon>
        <taxon>Pterygota</taxon>
        <taxon>Neoptera</taxon>
        <taxon>Endopterygota</taxon>
        <taxon>Diptera</taxon>
        <taxon>Brachycera</taxon>
        <taxon>Muscomorpha</taxon>
        <taxon>Ephydroidea</taxon>
        <taxon>Drosophilidae</taxon>
        <taxon>Drosophila</taxon>
        <taxon>Sophophora</taxon>
    </lineage>
</organism>
<accession>A0A9P9YYT0</accession>
<comment type="caution">
    <text evidence="1">The sequence shown here is derived from an EMBL/GenBank/DDBJ whole genome shotgun (WGS) entry which is preliminary data.</text>
</comment>
<reference evidence="1" key="1">
    <citation type="journal article" date="2023" name="Genome Biol. Evol.">
        <title>Long-read-based Genome Assembly of Drosophila gunungcola Reveals Fewer Chemosensory Genes in Flower-breeding Species.</title>
        <authorList>
            <person name="Negi A."/>
            <person name="Liao B.Y."/>
            <person name="Yeh S.D."/>
        </authorList>
    </citation>
    <scope>NUCLEOTIDE SEQUENCE</scope>
    <source>
        <strain evidence="1">Sukarami</strain>
    </source>
</reference>